<dbReference type="Pfam" id="PF01381">
    <property type="entry name" value="HTH_3"/>
    <property type="match status" value="1"/>
</dbReference>
<dbReference type="EMBL" id="JBHDLJ010000013">
    <property type="protein sequence ID" value="MFB0835668.1"/>
    <property type="molecule type" value="Genomic_DNA"/>
</dbReference>
<comment type="caution">
    <text evidence="2">The sequence shown here is derived from an EMBL/GenBank/DDBJ whole genome shotgun (WGS) entry which is preliminary data.</text>
</comment>
<dbReference type="Proteomes" id="UP001575652">
    <property type="component" value="Unassembled WGS sequence"/>
</dbReference>
<dbReference type="RefSeq" id="WP_373972845.1">
    <property type="nucleotide sequence ID" value="NZ_JBHDLJ010000013.1"/>
</dbReference>
<evidence type="ECO:0000313" key="2">
    <source>
        <dbReference type="EMBL" id="MFB0835668.1"/>
    </source>
</evidence>
<feature type="domain" description="HTH cro/C1-type" evidence="1">
    <location>
        <begin position="41"/>
        <end position="86"/>
    </location>
</feature>
<reference evidence="2 3" key="1">
    <citation type="submission" date="2024-09" db="EMBL/GenBank/DDBJ databases">
        <authorList>
            <person name="Salinas-Garcia M.A."/>
            <person name="Prieme A."/>
        </authorList>
    </citation>
    <scope>NUCLEOTIDE SEQUENCE [LARGE SCALE GENOMIC DNA]</scope>
    <source>
        <strain evidence="2 3">DSM 21081</strain>
    </source>
</reference>
<name>A0ABV4UPT2_9MICC</name>
<dbReference type="InterPro" id="IPR001387">
    <property type="entry name" value="Cro/C1-type_HTH"/>
</dbReference>
<evidence type="ECO:0000259" key="1">
    <source>
        <dbReference type="PROSITE" id="PS50943"/>
    </source>
</evidence>
<dbReference type="InterPro" id="IPR010982">
    <property type="entry name" value="Lambda_DNA-bd_dom_sf"/>
</dbReference>
<gene>
    <name evidence="2" type="ORF">ACETWP_13840</name>
</gene>
<evidence type="ECO:0000313" key="3">
    <source>
        <dbReference type="Proteomes" id="UP001575652"/>
    </source>
</evidence>
<organism evidence="2 3">
    <name type="scientific">Arthrobacter halodurans</name>
    <dbReference type="NCBI Taxonomy" id="516699"/>
    <lineage>
        <taxon>Bacteria</taxon>
        <taxon>Bacillati</taxon>
        <taxon>Actinomycetota</taxon>
        <taxon>Actinomycetes</taxon>
        <taxon>Micrococcales</taxon>
        <taxon>Micrococcaceae</taxon>
        <taxon>Arthrobacter</taxon>
    </lineage>
</organism>
<keyword evidence="3" id="KW-1185">Reference proteome</keyword>
<proteinExistence type="predicted"/>
<sequence length="134" mass="14944">MQSATNPFRASNPSTQSMLASSMVHNFESVLDALCERRSVLPLEAFAEKLDVSPEEVLAIESREESPTLDFLITYAMALNVHIELAVENGAAWAKQRREQAIAAQAAEVWHTTARAPESRSWTQLRQTFQRANA</sequence>
<dbReference type="PROSITE" id="PS50943">
    <property type="entry name" value="HTH_CROC1"/>
    <property type="match status" value="1"/>
</dbReference>
<dbReference type="Gene3D" id="1.10.260.40">
    <property type="entry name" value="lambda repressor-like DNA-binding domains"/>
    <property type="match status" value="1"/>
</dbReference>
<dbReference type="SMART" id="SM00530">
    <property type="entry name" value="HTH_XRE"/>
    <property type="match status" value="1"/>
</dbReference>
<dbReference type="SUPFAM" id="SSF47413">
    <property type="entry name" value="lambda repressor-like DNA-binding domains"/>
    <property type="match status" value="1"/>
</dbReference>
<protein>
    <submittedName>
        <fullName evidence="2">Helix-turn-helix domain-containing protein</fullName>
    </submittedName>
</protein>
<accession>A0ABV4UPT2</accession>
<dbReference type="CDD" id="cd00093">
    <property type="entry name" value="HTH_XRE"/>
    <property type="match status" value="1"/>
</dbReference>